<evidence type="ECO:0000313" key="3">
    <source>
        <dbReference type="Proteomes" id="UP000539075"/>
    </source>
</evidence>
<protein>
    <submittedName>
        <fullName evidence="2">Thioredoxin 1</fullName>
    </submittedName>
</protein>
<evidence type="ECO:0000259" key="1">
    <source>
        <dbReference type="Pfam" id="PF00085"/>
    </source>
</evidence>
<accession>A0A7W8BZT8</accession>
<organism evidence="2 3">
    <name type="scientific">Desulfovibrio intestinalis</name>
    <dbReference type="NCBI Taxonomy" id="58621"/>
    <lineage>
        <taxon>Bacteria</taxon>
        <taxon>Pseudomonadati</taxon>
        <taxon>Thermodesulfobacteriota</taxon>
        <taxon>Desulfovibrionia</taxon>
        <taxon>Desulfovibrionales</taxon>
        <taxon>Desulfovibrionaceae</taxon>
        <taxon>Desulfovibrio</taxon>
    </lineage>
</organism>
<dbReference type="Proteomes" id="UP000539075">
    <property type="component" value="Unassembled WGS sequence"/>
</dbReference>
<dbReference type="Pfam" id="PF00085">
    <property type="entry name" value="Thioredoxin"/>
    <property type="match status" value="1"/>
</dbReference>
<proteinExistence type="predicted"/>
<dbReference type="SUPFAM" id="SSF52833">
    <property type="entry name" value="Thioredoxin-like"/>
    <property type="match status" value="1"/>
</dbReference>
<dbReference type="PANTHER" id="PTHR10438">
    <property type="entry name" value="THIOREDOXIN"/>
    <property type="match status" value="1"/>
</dbReference>
<keyword evidence="3" id="KW-1185">Reference proteome</keyword>
<evidence type="ECO:0000313" key="2">
    <source>
        <dbReference type="EMBL" id="MBB5142273.1"/>
    </source>
</evidence>
<feature type="domain" description="Thioredoxin" evidence="1">
    <location>
        <begin position="4"/>
        <end position="98"/>
    </location>
</feature>
<dbReference type="PANTHER" id="PTHR10438:SF468">
    <property type="entry name" value="THIOREDOXIN-1-RELATED"/>
    <property type="match status" value="1"/>
</dbReference>
<gene>
    <name evidence="2" type="ORF">HNQ38_000336</name>
</gene>
<comment type="caution">
    <text evidence="2">The sequence shown here is derived from an EMBL/GenBank/DDBJ whole genome shotgun (WGS) entry which is preliminary data.</text>
</comment>
<dbReference type="EMBL" id="JACHGO010000001">
    <property type="protein sequence ID" value="MBB5142273.1"/>
    <property type="molecule type" value="Genomic_DNA"/>
</dbReference>
<dbReference type="InterPro" id="IPR013766">
    <property type="entry name" value="Thioredoxin_domain"/>
</dbReference>
<dbReference type="Gene3D" id="3.40.30.10">
    <property type="entry name" value="Glutaredoxin"/>
    <property type="match status" value="1"/>
</dbReference>
<dbReference type="AlphaFoldDB" id="A0A7W8BZT8"/>
<sequence>MYTMLTSESVEAAIAATNSGILLCSKKLCSHCKNMEKVVEKFKAQFPDVMFLKVDSEESPEAMTALGAERVPTVIVIKDGKAVARKPGLMNPRELAAFYSSAK</sequence>
<name>A0A7W8BZT8_9BACT</name>
<dbReference type="InterPro" id="IPR050620">
    <property type="entry name" value="Thioredoxin_H-type-like"/>
</dbReference>
<dbReference type="RefSeq" id="WP_183717605.1">
    <property type="nucleotide sequence ID" value="NZ_JACHGO010000001.1"/>
</dbReference>
<dbReference type="CDD" id="cd02947">
    <property type="entry name" value="TRX_family"/>
    <property type="match status" value="1"/>
</dbReference>
<reference evidence="2 3" key="1">
    <citation type="submission" date="2020-08" db="EMBL/GenBank/DDBJ databases">
        <title>Genomic Encyclopedia of Type Strains, Phase IV (KMG-IV): sequencing the most valuable type-strain genomes for metagenomic binning, comparative biology and taxonomic classification.</title>
        <authorList>
            <person name="Goeker M."/>
        </authorList>
    </citation>
    <scope>NUCLEOTIDE SEQUENCE [LARGE SCALE GENOMIC DNA]</scope>
    <source>
        <strain evidence="2 3">DSM 11275</strain>
    </source>
</reference>
<dbReference type="InterPro" id="IPR036249">
    <property type="entry name" value="Thioredoxin-like_sf"/>
</dbReference>